<dbReference type="Proteomes" id="UP000654370">
    <property type="component" value="Unassembled WGS sequence"/>
</dbReference>
<feature type="compositionally biased region" description="Polar residues" evidence="4">
    <location>
        <begin position="170"/>
        <end position="196"/>
    </location>
</feature>
<dbReference type="AlphaFoldDB" id="A0A8H7PVV5"/>
<dbReference type="PANTHER" id="PTHR24198">
    <property type="entry name" value="ANKYRIN REPEAT AND PROTEIN KINASE DOMAIN-CONTAINING PROTEIN"/>
    <property type="match status" value="1"/>
</dbReference>
<dbReference type="OrthoDB" id="426293at2759"/>
<keyword evidence="6" id="KW-1185">Reference proteome</keyword>
<dbReference type="Pfam" id="PF00023">
    <property type="entry name" value="Ank"/>
    <property type="match status" value="1"/>
</dbReference>
<dbReference type="SUPFAM" id="SSF48403">
    <property type="entry name" value="Ankyrin repeat"/>
    <property type="match status" value="1"/>
</dbReference>
<feature type="region of interest" description="Disordered" evidence="4">
    <location>
        <begin position="156"/>
        <end position="196"/>
    </location>
</feature>
<evidence type="ECO:0000256" key="4">
    <source>
        <dbReference type="SAM" id="MobiDB-lite"/>
    </source>
</evidence>
<proteinExistence type="predicted"/>
<evidence type="ECO:0000313" key="6">
    <source>
        <dbReference type="Proteomes" id="UP000654370"/>
    </source>
</evidence>
<name>A0A8H7PVV5_MORIS</name>
<reference evidence="5" key="1">
    <citation type="submission" date="2020-12" db="EMBL/GenBank/DDBJ databases">
        <title>Metabolic potential, ecology and presence of endohyphal bacteria is reflected in genomic diversity of Mucoromycotina.</title>
        <authorList>
            <person name="Muszewska A."/>
            <person name="Okrasinska A."/>
            <person name="Steczkiewicz K."/>
            <person name="Drgas O."/>
            <person name="Orlowska M."/>
            <person name="Perlinska-Lenart U."/>
            <person name="Aleksandrzak-Piekarczyk T."/>
            <person name="Szatraj K."/>
            <person name="Zielenkiewicz U."/>
            <person name="Pilsyk S."/>
            <person name="Malc E."/>
            <person name="Mieczkowski P."/>
            <person name="Kruszewska J.S."/>
            <person name="Biernat P."/>
            <person name="Pawlowska J."/>
        </authorList>
    </citation>
    <scope>NUCLEOTIDE SEQUENCE</scope>
    <source>
        <strain evidence="5">WA0000067209</strain>
    </source>
</reference>
<dbReference type="PROSITE" id="PS50297">
    <property type="entry name" value="ANK_REP_REGION"/>
    <property type="match status" value="3"/>
</dbReference>
<evidence type="ECO:0000256" key="3">
    <source>
        <dbReference type="PROSITE-ProRule" id="PRU00023"/>
    </source>
</evidence>
<keyword evidence="1" id="KW-0677">Repeat</keyword>
<dbReference type="EMBL" id="JAEPQZ010000006">
    <property type="protein sequence ID" value="KAG2180151.1"/>
    <property type="molecule type" value="Genomic_DNA"/>
</dbReference>
<organism evidence="5 6">
    <name type="scientific">Mortierella isabellina</name>
    <name type="common">Filamentous fungus</name>
    <name type="synonym">Umbelopsis isabellina</name>
    <dbReference type="NCBI Taxonomy" id="91625"/>
    <lineage>
        <taxon>Eukaryota</taxon>
        <taxon>Fungi</taxon>
        <taxon>Fungi incertae sedis</taxon>
        <taxon>Mucoromycota</taxon>
        <taxon>Mucoromycotina</taxon>
        <taxon>Umbelopsidomycetes</taxon>
        <taxon>Umbelopsidales</taxon>
        <taxon>Umbelopsidaceae</taxon>
        <taxon>Umbelopsis</taxon>
    </lineage>
</organism>
<gene>
    <name evidence="5" type="ORF">INT43_003939</name>
</gene>
<dbReference type="Gene3D" id="1.25.40.20">
    <property type="entry name" value="Ankyrin repeat-containing domain"/>
    <property type="match status" value="1"/>
</dbReference>
<comment type="caution">
    <text evidence="5">The sequence shown here is derived from an EMBL/GenBank/DDBJ whole genome shotgun (WGS) entry which is preliminary data.</text>
</comment>
<feature type="repeat" description="ANK" evidence="3">
    <location>
        <begin position="342"/>
        <end position="374"/>
    </location>
</feature>
<dbReference type="PANTHER" id="PTHR24198:SF165">
    <property type="entry name" value="ANKYRIN REPEAT-CONTAINING PROTEIN-RELATED"/>
    <property type="match status" value="1"/>
</dbReference>
<dbReference type="SMART" id="SM00248">
    <property type="entry name" value="ANK"/>
    <property type="match status" value="5"/>
</dbReference>
<feature type="repeat" description="ANK" evidence="3">
    <location>
        <begin position="485"/>
        <end position="508"/>
    </location>
</feature>
<accession>A0A8H7PVV5</accession>
<feature type="repeat" description="ANK" evidence="3">
    <location>
        <begin position="451"/>
        <end position="484"/>
    </location>
</feature>
<feature type="region of interest" description="Disordered" evidence="4">
    <location>
        <begin position="233"/>
        <end position="284"/>
    </location>
</feature>
<evidence type="ECO:0000256" key="1">
    <source>
        <dbReference type="ARBA" id="ARBA00022737"/>
    </source>
</evidence>
<dbReference type="InterPro" id="IPR002110">
    <property type="entry name" value="Ankyrin_rpt"/>
</dbReference>
<feature type="region of interest" description="Disordered" evidence="4">
    <location>
        <begin position="84"/>
        <end position="125"/>
    </location>
</feature>
<evidence type="ECO:0000256" key="2">
    <source>
        <dbReference type="ARBA" id="ARBA00023043"/>
    </source>
</evidence>
<evidence type="ECO:0000313" key="5">
    <source>
        <dbReference type="EMBL" id="KAG2180151.1"/>
    </source>
</evidence>
<dbReference type="PROSITE" id="PS50088">
    <property type="entry name" value="ANK_REPEAT"/>
    <property type="match status" value="3"/>
</dbReference>
<protein>
    <recommendedName>
        <fullName evidence="7">Ankyrin</fullName>
    </recommendedName>
</protein>
<keyword evidence="2 3" id="KW-0040">ANK repeat</keyword>
<feature type="compositionally biased region" description="Polar residues" evidence="4">
    <location>
        <begin position="263"/>
        <end position="283"/>
    </location>
</feature>
<feature type="compositionally biased region" description="Polar residues" evidence="4">
    <location>
        <begin position="238"/>
        <end position="253"/>
    </location>
</feature>
<dbReference type="InterPro" id="IPR036770">
    <property type="entry name" value="Ankyrin_rpt-contain_sf"/>
</dbReference>
<sequence>MRQSSNNDPTQELMRLIEHIADIDLRDAIFQRTQQALRRHQQQIVALEKSNRDTNAAMADQQIKYEKAVREMQFFKKKYEKMSEANKLKAQRRRSYSTDSGSTYDPRPSIATDAQPPLPVQHRQAPQKNIPLHLDNTMRNTVEDSVHDPHVELKRRGDTVTPMLPHSPPASETSVYPSHMPTSPTISHRQRQRQPSLVSQVLSLDGTMTSTTTSSGSYEPYSPYNSALFSIEEPSEPVSATSQQNNAPSSNTPVVPPRRKKLSQSSNPPAIFNTGNPVNSSPEYHQKRLESLAFGGSDGFWDTISQNPPDGAVERLISNFLRRGGSPNTARQNASPNDGVREGFGLIHAAIQQQNASVLDLLLQHGANPNAITLSSAEEDKVSAGYLAASVGWVDGLHMLAQARADLVNSRGFGNRQRTALHGAVEKNHLQAAQVVTMYTEGVLTNIPDANGATPIHYASATGNQTILLYLLQECSAELIVYDVNYETPLHYAARRGKLDIISILVDKFQVDPNIYVPRKVGTPLDAAKTSGQKKVVEYLKSRGGTNAKKLDKKREEELAKEKPAHLAATLLKNGLLADSF</sequence>
<dbReference type="Pfam" id="PF12796">
    <property type="entry name" value="Ank_2"/>
    <property type="match status" value="2"/>
</dbReference>
<evidence type="ECO:0008006" key="7">
    <source>
        <dbReference type="Google" id="ProtNLM"/>
    </source>
</evidence>